<protein>
    <recommendedName>
        <fullName evidence="3">Transposase IS4-like domain-containing protein</fullName>
    </recommendedName>
</protein>
<evidence type="ECO:0008006" key="3">
    <source>
        <dbReference type="Google" id="ProtNLM"/>
    </source>
</evidence>
<evidence type="ECO:0000313" key="1">
    <source>
        <dbReference type="EMBL" id="BCU71636.1"/>
    </source>
</evidence>
<proteinExistence type="predicted"/>
<sequence length="63" mass="7014">MHTREKRDDKTTVQDLVGQVLALGLEIDLIVLDAGFYSVDVLNYLKNFDYIMSVPAGKGEAQV</sequence>
<dbReference type="KEGG" id="csty:KN1_29330"/>
<keyword evidence="2" id="KW-1185">Reference proteome</keyword>
<reference evidence="1 2" key="1">
    <citation type="submission" date="2021-04" db="EMBL/GenBank/DDBJ databases">
        <title>Complete genome sequence of Stygiolobus sp. KN-1.</title>
        <authorList>
            <person name="Nakamura K."/>
            <person name="Sakai H."/>
            <person name="Kurosawa N."/>
        </authorList>
    </citation>
    <scope>NUCLEOTIDE SEQUENCE [LARGE SCALE GENOMIC DNA]</scope>
    <source>
        <strain evidence="1 2">KN-1</strain>
    </source>
</reference>
<dbReference type="Proteomes" id="UP000825123">
    <property type="component" value="Chromosome"/>
</dbReference>
<name>A0A8D5U8M1_9CREN</name>
<gene>
    <name evidence="1" type="ORF">KN1_29330</name>
</gene>
<evidence type="ECO:0000313" key="2">
    <source>
        <dbReference type="Proteomes" id="UP000825123"/>
    </source>
</evidence>
<organism evidence="1 2">
    <name type="scientific">Stygiolobus caldivivus</name>
    <dbReference type="NCBI Taxonomy" id="2824673"/>
    <lineage>
        <taxon>Archaea</taxon>
        <taxon>Thermoproteota</taxon>
        <taxon>Thermoprotei</taxon>
        <taxon>Sulfolobales</taxon>
        <taxon>Sulfolobaceae</taxon>
        <taxon>Stygiolobus</taxon>
    </lineage>
</organism>
<dbReference type="EMBL" id="AP024597">
    <property type="protein sequence ID" value="BCU71636.1"/>
    <property type="molecule type" value="Genomic_DNA"/>
</dbReference>
<accession>A0A8D5U8M1</accession>
<dbReference type="AlphaFoldDB" id="A0A8D5U8M1"/>